<keyword evidence="5" id="KW-0521">NADP</keyword>
<evidence type="ECO:0000256" key="3">
    <source>
        <dbReference type="ARBA" id="ARBA00022630"/>
    </source>
</evidence>
<dbReference type="CDD" id="cd02149">
    <property type="entry name" value="NfsB-like"/>
    <property type="match status" value="1"/>
</dbReference>
<dbReference type="GO" id="GO:0046256">
    <property type="term" value="P:2,4,6-trinitrotoluene catabolic process"/>
    <property type="evidence" value="ECO:0007669"/>
    <property type="project" value="TreeGrafter"/>
</dbReference>
<comment type="cofactor">
    <cofactor evidence="1">
        <name>FMN</name>
        <dbReference type="ChEBI" id="CHEBI:58210"/>
    </cofactor>
</comment>
<proteinExistence type="inferred from homology"/>
<sequence>MENKKQLLLDAYQFRHAVRQFDSEKKISEDDFNTILETGRLSPSSLGLEPWKFLVIQNKDLRDELKPHSWGATKQLDSASHFVLILARKDVQPKNPYVSYILEEIQKMTPEMSQQKQESTTTFQNDSNDLYQSERTLLDWAGKQTYIPLGNMMTAAAILGIDSCPMEGFSYPEVAQLLSDKGYIDLDTYYPSVMVAFGYRKETPKREKRRRSAEDVIQWIE</sequence>
<comment type="similarity">
    <text evidence="2">Belongs to the nitroreductase family.</text>
</comment>
<reference evidence="9 10" key="1">
    <citation type="journal article" date="2016" name="Front. Microbiol.">
        <title>Comprehensive Phylogenetic Analysis of Bovine Non-aureus Staphylococci Species Based on Whole-Genome Sequencing.</title>
        <authorList>
            <person name="Naushad S."/>
            <person name="Barkema H.W."/>
            <person name="Luby C."/>
            <person name="Condas L.A."/>
            <person name="Nobrega D.B."/>
            <person name="Carson D.A."/>
            <person name="De Buck J."/>
        </authorList>
    </citation>
    <scope>NUCLEOTIDE SEQUENCE [LARGE SCALE GENOMIC DNA]</scope>
    <source>
        <strain evidence="9 10">SNUC 505</strain>
    </source>
</reference>
<dbReference type="RefSeq" id="WP_107360822.1">
    <property type="nucleotide sequence ID" value="NZ_JAHCOF010000007.1"/>
</dbReference>
<dbReference type="InterPro" id="IPR000415">
    <property type="entry name" value="Nitroreductase-like"/>
</dbReference>
<dbReference type="AlphaFoldDB" id="A0AAE5SXQ3"/>
<name>A0AAE5SXQ3_STACR</name>
<evidence type="ECO:0000256" key="6">
    <source>
        <dbReference type="ARBA" id="ARBA00023002"/>
    </source>
</evidence>
<evidence type="ECO:0000256" key="4">
    <source>
        <dbReference type="ARBA" id="ARBA00022643"/>
    </source>
</evidence>
<dbReference type="InterPro" id="IPR050627">
    <property type="entry name" value="Nitroreductase/BluB"/>
</dbReference>
<dbReference type="SUPFAM" id="SSF55469">
    <property type="entry name" value="FMN-dependent nitroreductase-like"/>
    <property type="match status" value="1"/>
</dbReference>
<feature type="domain" description="Nitroreductase" evidence="8">
    <location>
        <begin position="14"/>
        <end position="199"/>
    </location>
</feature>
<keyword evidence="7" id="KW-0520">NAD</keyword>
<protein>
    <submittedName>
        <fullName evidence="9">NAD(P)H-dependent oxidoreductase</fullName>
    </submittedName>
</protein>
<evidence type="ECO:0000259" key="8">
    <source>
        <dbReference type="Pfam" id="PF00881"/>
    </source>
</evidence>
<accession>A0AAE5SXQ3</accession>
<evidence type="ECO:0000256" key="1">
    <source>
        <dbReference type="ARBA" id="ARBA00001917"/>
    </source>
</evidence>
<dbReference type="EMBL" id="PZBZ01000072">
    <property type="protein sequence ID" value="PTG11665.1"/>
    <property type="molecule type" value="Genomic_DNA"/>
</dbReference>
<gene>
    <name evidence="9" type="ORF">BU653_10425</name>
</gene>
<dbReference type="InterPro" id="IPR033878">
    <property type="entry name" value="NfsB-like"/>
</dbReference>
<dbReference type="GO" id="GO:0005829">
    <property type="term" value="C:cytosol"/>
    <property type="evidence" value="ECO:0007669"/>
    <property type="project" value="TreeGrafter"/>
</dbReference>
<dbReference type="PANTHER" id="PTHR23026">
    <property type="entry name" value="NADPH NITROREDUCTASE"/>
    <property type="match status" value="1"/>
</dbReference>
<evidence type="ECO:0000256" key="2">
    <source>
        <dbReference type="ARBA" id="ARBA00007118"/>
    </source>
</evidence>
<keyword evidence="3" id="KW-0285">Flavoprotein</keyword>
<dbReference type="Pfam" id="PF00881">
    <property type="entry name" value="Nitroreductase"/>
    <property type="match status" value="1"/>
</dbReference>
<evidence type="ECO:0000313" key="9">
    <source>
        <dbReference type="EMBL" id="PTG11665.1"/>
    </source>
</evidence>
<dbReference type="GO" id="GO:0046857">
    <property type="term" value="F:oxidoreductase activity, acting on other nitrogenous compounds as donors, with NAD or NADP as acceptor"/>
    <property type="evidence" value="ECO:0007669"/>
    <property type="project" value="TreeGrafter"/>
</dbReference>
<comment type="caution">
    <text evidence="9">The sequence shown here is derived from an EMBL/GenBank/DDBJ whole genome shotgun (WGS) entry which is preliminary data.</text>
</comment>
<organism evidence="9 10">
    <name type="scientific">Staphylococcus chromogenes</name>
    <name type="common">Staphylococcus hyicus subsp. chromogenes</name>
    <dbReference type="NCBI Taxonomy" id="46126"/>
    <lineage>
        <taxon>Bacteria</taxon>
        <taxon>Bacillati</taxon>
        <taxon>Bacillota</taxon>
        <taxon>Bacilli</taxon>
        <taxon>Bacillales</taxon>
        <taxon>Staphylococcaceae</taxon>
        <taxon>Staphylococcus</taxon>
    </lineage>
</organism>
<dbReference type="InterPro" id="IPR029479">
    <property type="entry name" value="Nitroreductase"/>
</dbReference>
<evidence type="ECO:0000256" key="7">
    <source>
        <dbReference type="ARBA" id="ARBA00023027"/>
    </source>
</evidence>
<keyword evidence="6" id="KW-0560">Oxidoreductase</keyword>
<dbReference type="Proteomes" id="UP000242704">
    <property type="component" value="Unassembled WGS sequence"/>
</dbReference>
<dbReference type="Gene3D" id="3.40.109.10">
    <property type="entry name" value="NADH Oxidase"/>
    <property type="match status" value="1"/>
</dbReference>
<keyword evidence="4" id="KW-0288">FMN</keyword>
<dbReference type="PANTHER" id="PTHR23026:SF125">
    <property type="entry name" value="OXYGEN-INSENSITIVE NAD(P)H NITROREDUCTASE"/>
    <property type="match status" value="1"/>
</dbReference>
<evidence type="ECO:0000313" key="10">
    <source>
        <dbReference type="Proteomes" id="UP000242704"/>
    </source>
</evidence>
<evidence type="ECO:0000256" key="5">
    <source>
        <dbReference type="ARBA" id="ARBA00022857"/>
    </source>
</evidence>